<reference evidence="4 5" key="1">
    <citation type="submission" date="2023-07" db="EMBL/GenBank/DDBJ databases">
        <title>Sequencing the genomes of 1000 actinobacteria strains.</title>
        <authorList>
            <person name="Klenk H.-P."/>
        </authorList>
    </citation>
    <scope>NUCLEOTIDE SEQUENCE [LARGE SCALE GENOMIC DNA]</scope>
    <source>
        <strain evidence="4 5">DSM 20167</strain>
    </source>
</reference>
<feature type="domain" description="Glycosyl transferase family 1" evidence="3">
    <location>
        <begin position="330"/>
        <end position="483"/>
    </location>
</feature>
<evidence type="ECO:0000313" key="4">
    <source>
        <dbReference type="EMBL" id="MDR7360424.1"/>
    </source>
</evidence>
<accession>A0ABU2BSS8</accession>
<evidence type="ECO:0000256" key="1">
    <source>
        <dbReference type="ARBA" id="ARBA00022676"/>
    </source>
</evidence>
<dbReference type="InterPro" id="IPR001296">
    <property type="entry name" value="Glyco_trans_1"/>
</dbReference>
<keyword evidence="2 4" id="KW-0808">Transferase</keyword>
<dbReference type="PANTHER" id="PTHR12526:SF629">
    <property type="entry name" value="TEICHURONIC ACID BIOSYNTHESIS GLYCOSYLTRANSFERASE TUAH-RELATED"/>
    <property type="match status" value="1"/>
</dbReference>
<dbReference type="Gene3D" id="3.40.50.2000">
    <property type="entry name" value="Glycogen Phosphorylase B"/>
    <property type="match status" value="3"/>
</dbReference>
<keyword evidence="5" id="KW-1185">Reference proteome</keyword>
<keyword evidence="1 4" id="KW-0328">Glycosyltransferase</keyword>
<evidence type="ECO:0000313" key="5">
    <source>
        <dbReference type="Proteomes" id="UP001183817"/>
    </source>
</evidence>
<proteinExistence type="predicted"/>
<gene>
    <name evidence="4" type="ORF">J2S64_004115</name>
</gene>
<dbReference type="RefSeq" id="WP_310293282.1">
    <property type="nucleotide sequence ID" value="NZ_BAAAWO010000001.1"/>
</dbReference>
<dbReference type="Proteomes" id="UP001183817">
    <property type="component" value="Unassembled WGS sequence"/>
</dbReference>
<evidence type="ECO:0000259" key="3">
    <source>
        <dbReference type="Pfam" id="PF00534"/>
    </source>
</evidence>
<dbReference type="EC" id="2.4.1.52" evidence="4"/>
<organism evidence="4 5">
    <name type="scientific">Paeniglutamicibacter sulfureus</name>
    <dbReference type="NCBI Taxonomy" id="43666"/>
    <lineage>
        <taxon>Bacteria</taxon>
        <taxon>Bacillati</taxon>
        <taxon>Actinomycetota</taxon>
        <taxon>Actinomycetes</taxon>
        <taxon>Micrococcales</taxon>
        <taxon>Micrococcaceae</taxon>
        <taxon>Paeniglutamicibacter</taxon>
    </lineage>
</organism>
<protein>
    <submittedName>
        <fullName evidence="4">Poly(Glycerol-phosphate) alpha-glucosyltransferase</fullName>
        <ecNumber evidence="4">2.4.1.52</ecNumber>
    </submittedName>
</protein>
<comment type="caution">
    <text evidence="4">The sequence shown here is derived from an EMBL/GenBank/DDBJ whole genome shotgun (WGS) entry which is preliminary data.</text>
</comment>
<sequence>MTRTPHFLVNTLALKRGGLVKAVRERANALAAQGTMPEVRIAVLAGQPRLQLDVEDLKREGHLHPAVTAYSILYTLDASTSDKRTPYILDEGPGSTVFPTGRSGREYRYFRDGIYEKYVRFDTGGRIEVVEYFDEARFRFRRDEMDELGCLARRLTYQQGSHTPTVQRFFGHDSTCFLTIWQTPGDPKWGASFLHGENPRSFATMGELYKFAFERKLEKDAAPAIVSEFRENLPNLPRENVDDIVGGIRHANLLKIMTAHSNHLQPPYASGSGTSPNWARAGRNLDAWDRLVLLTDAQKKDMAEEFGHEEIMQVIGQVAPEESNRATEIDPYRIVLVARIHPKKRLDEAMRVFAHIAAAEPRARLEVFGFGYKDAEEDTLAELIDELDIKDSVKFMPFTNNPSEIYATALVTLLTSASEGFPLILLESMAHGVPVAAYDANYGPRDVIDDDRNGFLMPFGENRAMAEQVLALMKNPGKRNDMALECRKTLMRFTKENFVTRWMEILNTDPRPNRIVGKTIGPIVSQVRPAGTRDLEFLPNGAMPDDLGLILVPRDSNKVVSAAAIQAGAWVLPLADSAPGTILDVFATTNGNAARKRVEFGDLDTATVAGWRIYRTQHGSLSLKRV</sequence>
<dbReference type="EMBL" id="JAVDYI010000001">
    <property type="protein sequence ID" value="MDR7360424.1"/>
    <property type="molecule type" value="Genomic_DNA"/>
</dbReference>
<dbReference type="SUPFAM" id="SSF53756">
    <property type="entry name" value="UDP-Glycosyltransferase/glycogen phosphorylase"/>
    <property type="match status" value="1"/>
</dbReference>
<evidence type="ECO:0000256" key="2">
    <source>
        <dbReference type="ARBA" id="ARBA00022679"/>
    </source>
</evidence>
<dbReference type="PANTHER" id="PTHR12526">
    <property type="entry name" value="GLYCOSYLTRANSFERASE"/>
    <property type="match status" value="1"/>
</dbReference>
<dbReference type="GO" id="GO:0047265">
    <property type="term" value="F:poly(glycerol-phosphate) alpha-glucosyltransferase activity"/>
    <property type="evidence" value="ECO:0007669"/>
    <property type="project" value="UniProtKB-EC"/>
</dbReference>
<dbReference type="Pfam" id="PF00534">
    <property type="entry name" value="Glycos_transf_1"/>
    <property type="match status" value="1"/>
</dbReference>
<name>A0ABU2BSS8_9MICC</name>